<evidence type="ECO:0000313" key="2">
    <source>
        <dbReference type="EMBL" id="CAD9318942.1"/>
    </source>
</evidence>
<feature type="region of interest" description="Disordered" evidence="1">
    <location>
        <begin position="69"/>
        <end position="118"/>
    </location>
</feature>
<accession>A0A7S2E6Z0</accession>
<feature type="region of interest" description="Disordered" evidence="1">
    <location>
        <begin position="206"/>
        <end position="238"/>
    </location>
</feature>
<feature type="compositionally biased region" description="Basic and acidic residues" evidence="1">
    <location>
        <begin position="224"/>
        <end position="238"/>
    </location>
</feature>
<evidence type="ECO:0000256" key="1">
    <source>
        <dbReference type="SAM" id="MobiDB-lite"/>
    </source>
</evidence>
<feature type="compositionally biased region" description="Basic and acidic residues" evidence="1">
    <location>
        <begin position="81"/>
        <end position="101"/>
    </location>
</feature>
<dbReference type="GO" id="GO:0004860">
    <property type="term" value="F:protein kinase inhibitor activity"/>
    <property type="evidence" value="ECO:0007669"/>
    <property type="project" value="TreeGrafter"/>
</dbReference>
<dbReference type="PANTHER" id="PTHR13507:SF0">
    <property type="entry name" value="PRKR-INTERACTING PROTEIN 1"/>
    <property type="match status" value="1"/>
</dbReference>
<dbReference type="Pfam" id="PF06658">
    <property type="entry name" value="DUF1168"/>
    <property type="match status" value="1"/>
</dbReference>
<feature type="compositionally biased region" description="Basic and acidic residues" evidence="1">
    <location>
        <begin position="170"/>
        <end position="181"/>
    </location>
</feature>
<dbReference type="GO" id="GO:0003725">
    <property type="term" value="F:double-stranded RNA binding"/>
    <property type="evidence" value="ECO:0007669"/>
    <property type="project" value="InterPro"/>
</dbReference>
<feature type="compositionally biased region" description="Basic residues" evidence="1">
    <location>
        <begin position="102"/>
        <end position="118"/>
    </location>
</feature>
<dbReference type="AlphaFoldDB" id="A0A7S2E6Z0"/>
<dbReference type="GO" id="GO:0005730">
    <property type="term" value="C:nucleolus"/>
    <property type="evidence" value="ECO:0007669"/>
    <property type="project" value="TreeGrafter"/>
</dbReference>
<reference evidence="2" key="1">
    <citation type="submission" date="2021-01" db="EMBL/GenBank/DDBJ databases">
        <authorList>
            <person name="Corre E."/>
            <person name="Pelletier E."/>
            <person name="Niang G."/>
            <person name="Scheremetjew M."/>
            <person name="Finn R."/>
            <person name="Kale V."/>
            <person name="Holt S."/>
            <person name="Cochrane G."/>
            <person name="Meng A."/>
            <person name="Brown T."/>
            <person name="Cohen L."/>
        </authorList>
    </citation>
    <scope>NUCLEOTIDE SEQUENCE</scope>
    <source>
        <strain evidence="2">Grunow 1884</strain>
    </source>
</reference>
<sequence>MGRYTTVQAYADNNQNMRSVSYEQATGSDQTKTGAVRPEKVDNPYGSTAGAGSGDFHVYRHARAREMARMKRLDEEEAEREADADFNKKISEWKSEEDQRTEKRRRKRQREKEAKLRKKNMKLGGVAVAASGSDKNIADNAVDEEEFHYTPIHAAIKGGEGGPKNVGPKDSNRVDDDDPKKVSSRYDLFANDGSFLEMMKTRLADEAKREQAPNQSLAMTGLIHEPKEVDAHEEGHSR</sequence>
<dbReference type="GO" id="GO:0019901">
    <property type="term" value="F:protein kinase binding"/>
    <property type="evidence" value="ECO:0007669"/>
    <property type="project" value="TreeGrafter"/>
</dbReference>
<feature type="compositionally biased region" description="Polar residues" evidence="1">
    <location>
        <begin position="1"/>
        <end position="33"/>
    </location>
</feature>
<proteinExistence type="predicted"/>
<dbReference type="PANTHER" id="PTHR13507">
    <property type="entry name" value="PRKR-INTERACTING PROTEIN 1"/>
    <property type="match status" value="1"/>
</dbReference>
<protein>
    <submittedName>
        <fullName evidence="2">Uncharacterized protein</fullName>
    </submittedName>
</protein>
<feature type="region of interest" description="Disordered" evidence="1">
    <location>
        <begin position="154"/>
        <end position="184"/>
    </location>
</feature>
<dbReference type="InterPro" id="IPR009548">
    <property type="entry name" value="Prkrip1"/>
</dbReference>
<organism evidence="2">
    <name type="scientific">Trieres chinensis</name>
    <name type="common">Marine centric diatom</name>
    <name type="synonym">Odontella sinensis</name>
    <dbReference type="NCBI Taxonomy" id="1514140"/>
    <lineage>
        <taxon>Eukaryota</taxon>
        <taxon>Sar</taxon>
        <taxon>Stramenopiles</taxon>
        <taxon>Ochrophyta</taxon>
        <taxon>Bacillariophyta</taxon>
        <taxon>Mediophyceae</taxon>
        <taxon>Biddulphiophycidae</taxon>
        <taxon>Eupodiscales</taxon>
        <taxon>Parodontellaceae</taxon>
        <taxon>Trieres</taxon>
    </lineage>
</organism>
<dbReference type="EMBL" id="HBGO01000464">
    <property type="protein sequence ID" value="CAD9318942.1"/>
    <property type="molecule type" value="Transcribed_RNA"/>
</dbReference>
<name>A0A7S2E6Z0_TRICV</name>
<gene>
    <name evidence="2" type="ORF">OSIN01602_LOCUS239</name>
</gene>
<feature type="region of interest" description="Disordered" evidence="1">
    <location>
        <begin position="1"/>
        <end position="54"/>
    </location>
</feature>